<organism evidence="1 2">
    <name type="scientific">Bacillus pumilus</name>
    <name type="common">Bacillus mesentericus</name>
    <dbReference type="NCBI Taxonomy" id="1408"/>
    <lineage>
        <taxon>Bacteria</taxon>
        <taxon>Bacillati</taxon>
        <taxon>Bacillota</taxon>
        <taxon>Bacilli</taxon>
        <taxon>Bacillales</taxon>
        <taxon>Bacillaceae</taxon>
        <taxon>Bacillus</taxon>
    </lineage>
</organism>
<comment type="caution">
    <text evidence="1">The sequence shown here is derived from an EMBL/GenBank/DDBJ whole genome shotgun (WGS) entry which is preliminary data.</text>
</comment>
<dbReference type="RefSeq" id="WP_309415804.1">
    <property type="nucleotide sequence ID" value="NZ_VKQA01000002.1"/>
</dbReference>
<evidence type="ECO:0000313" key="1">
    <source>
        <dbReference type="EMBL" id="MDR4250711.1"/>
    </source>
</evidence>
<accession>A0AAE3WNM9</accession>
<name>A0AAE3WNM9_BACPU</name>
<dbReference type="Proteomes" id="UP001182042">
    <property type="component" value="Unassembled WGS sequence"/>
</dbReference>
<dbReference type="EMBL" id="VKQA01000002">
    <property type="protein sequence ID" value="MDR4250711.1"/>
    <property type="molecule type" value="Genomic_DNA"/>
</dbReference>
<sequence length="128" mass="14361">MAATVEGANEYINTFLVDTEDWIDADEAKKNRLINRASSTLSRVFPTYVIPDKAVYEFVNVLAIAYNDTNRLNKHGISSYSITGVAAFNYKDTLRSEDEDLIPRESISAIEDENGVQIGGKRIRRTVL</sequence>
<gene>
    <name evidence="1" type="ORF">FO508_10180</name>
</gene>
<protein>
    <submittedName>
        <fullName evidence="1">Uncharacterized protein</fullName>
    </submittedName>
</protein>
<proteinExistence type="predicted"/>
<evidence type="ECO:0000313" key="2">
    <source>
        <dbReference type="Proteomes" id="UP001182042"/>
    </source>
</evidence>
<dbReference type="AlphaFoldDB" id="A0AAE3WNM9"/>
<reference evidence="1" key="1">
    <citation type="submission" date="2019-07" db="EMBL/GenBank/DDBJ databases">
        <title>Phylogenomic Reclassification of ATCC Bacillus Strains and Various Taxa within the Genus Bacillus.</title>
        <authorList>
            <person name="Riojas M.A."/>
            <person name="Frank A.M."/>
            <person name="Fenn S.L."/>
            <person name="King S."/>
            <person name="Brower S."/>
            <person name="Hazbon M.H."/>
        </authorList>
    </citation>
    <scope>NUCLEOTIDE SEQUENCE</scope>
    <source>
        <strain evidence="1">ATCC 27142</strain>
    </source>
</reference>